<comment type="similarity">
    <text evidence="2">Belongs to the peptidase S8 family.</text>
</comment>
<evidence type="ECO:0000256" key="4">
    <source>
        <dbReference type="ARBA" id="ARBA00023180"/>
    </source>
</evidence>
<dbReference type="GO" id="GO:0005576">
    <property type="term" value="C:extracellular region"/>
    <property type="evidence" value="ECO:0007669"/>
    <property type="project" value="UniProtKB-SubCell"/>
</dbReference>
<evidence type="ECO:0000256" key="3">
    <source>
        <dbReference type="ARBA" id="ARBA00022729"/>
    </source>
</evidence>
<dbReference type="Proteomes" id="UP001374584">
    <property type="component" value="Unassembled WGS sequence"/>
</dbReference>
<dbReference type="AlphaFoldDB" id="A0AAN9M781"/>
<dbReference type="InterPro" id="IPR045051">
    <property type="entry name" value="SBT"/>
</dbReference>
<proteinExistence type="inferred from homology"/>
<dbReference type="InterPro" id="IPR003137">
    <property type="entry name" value="PA_domain"/>
</dbReference>
<keyword evidence="4" id="KW-0325">Glycoprotein</keyword>
<evidence type="ECO:0000259" key="5">
    <source>
        <dbReference type="Pfam" id="PF02225"/>
    </source>
</evidence>
<organism evidence="6 7">
    <name type="scientific">Phaseolus coccineus</name>
    <name type="common">Scarlet runner bean</name>
    <name type="synonym">Phaseolus multiflorus</name>
    <dbReference type="NCBI Taxonomy" id="3886"/>
    <lineage>
        <taxon>Eukaryota</taxon>
        <taxon>Viridiplantae</taxon>
        <taxon>Streptophyta</taxon>
        <taxon>Embryophyta</taxon>
        <taxon>Tracheophyta</taxon>
        <taxon>Spermatophyta</taxon>
        <taxon>Magnoliopsida</taxon>
        <taxon>eudicotyledons</taxon>
        <taxon>Gunneridae</taxon>
        <taxon>Pentapetalae</taxon>
        <taxon>rosids</taxon>
        <taxon>fabids</taxon>
        <taxon>Fabales</taxon>
        <taxon>Fabaceae</taxon>
        <taxon>Papilionoideae</taxon>
        <taxon>50 kb inversion clade</taxon>
        <taxon>NPAAA clade</taxon>
        <taxon>indigoferoid/millettioid clade</taxon>
        <taxon>Phaseoleae</taxon>
        <taxon>Phaseolus</taxon>
    </lineage>
</organism>
<dbReference type="PANTHER" id="PTHR10795">
    <property type="entry name" value="PROPROTEIN CONVERTASE SUBTILISIN/KEXIN"/>
    <property type="match status" value="1"/>
</dbReference>
<reference evidence="6 7" key="1">
    <citation type="submission" date="2024-01" db="EMBL/GenBank/DDBJ databases">
        <title>The genomes of 5 underutilized Papilionoideae crops provide insights into root nodulation and disease resistanc.</title>
        <authorList>
            <person name="Jiang F."/>
        </authorList>
    </citation>
    <scope>NUCLEOTIDE SEQUENCE [LARGE SCALE GENOMIC DNA]</scope>
    <source>
        <strain evidence="6">JINMINGXINNONG_FW02</strain>
        <tissue evidence="6">Leaves</tissue>
    </source>
</reference>
<comment type="subcellular location">
    <subcellularLocation>
        <location evidence="1">Secreted</location>
    </subcellularLocation>
</comment>
<evidence type="ECO:0000256" key="1">
    <source>
        <dbReference type="ARBA" id="ARBA00004613"/>
    </source>
</evidence>
<evidence type="ECO:0000256" key="2">
    <source>
        <dbReference type="ARBA" id="ARBA00011073"/>
    </source>
</evidence>
<dbReference type="InterPro" id="IPR046450">
    <property type="entry name" value="PA_dom_sf"/>
</dbReference>
<comment type="caution">
    <text evidence="6">The sequence shown here is derived from an EMBL/GenBank/DDBJ whole genome shotgun (WGS) entry which is preliminary data.</text>
</comment>
<sequence length="146" mass="15622">MDMGLTLQAQLLPSNFTPTLLSIAYAGNNGKYEAAICAEGSLNDIDFSGKVVLCERGEDIGRIGKGKEVKRVGGAAMILMNDESSGFSLLAHVHVLPATHVSYYAGLRIKACINSTATPRATILFKGTVFRNSQSPAVKDTPEQQY</sequence>
<feature type="domain" description="PA" evidence="5">
    <location>
        <begin position="35"/>
        <end position="109"/>
    </location>
</feature>
<keyword evidence="7" id="KW-1185">Reference proteome</keyword>
<keyword evidence="3" id="KW-0732">Signal</keyword>
<name>A0AAN9M781_PHACN</name>
<dbReference type="Pfam" id="PF02225">
    <property type="entry name" value="PA"/>
    <property type="match status" value="1"/>
</dbReference>
<dbReference type="Gene3D" id="3.50.30.30">
    <property type="match status" value="1"/>
</dbReference>
<gene>
    <name evidence="6" type="ORF">VNO80_21156</name>
</gene>
<dbReference type="EMBL" id="JAYMYR010000008">
    <property type="protein sequence ID" value="KAK7346633.1"/>
    <property type="molecule type" value="Genomic_DNA"/>
</dbReference>
<evidence type="ECO:0000313" key="7">
    <source>
        <dbReference type="Proteomes" id="UP001374584"/>
    </source>
</evidence>
<dbReference type="CDD" id="cd02120">
    <property type="entry name" value="PA_subtilisin_like"/>
    <property type="match status" value="1"/>
</dbReference>
<accession>A0AAN9M781</accession>
<dbReference type="SUPFAM" id="SSF52025">
    <property type="entry name" value="PA domain"/>
    <property type="match status" value="1"/>
</dbReference>
<evidence type="ECO:0000313" key="6">
    <source>
        <dbReference type="EMBL" id="KAK7346633.1"/>
    </source>
</evidence>
<protein>
    <recommendedName>
        <fullName evidence="5">PA domain-containing protein</fullName>
    </recommendedName>
</protein>